<evidence type="ECO:0000313" key="3">
    <source>
        <dbReference type="EMBL" id="PAA48539.1"/>
    </source>
</evidence>
<organism evidence="3 5">
    <name type="scientific">Macrostomum lignano</name>
    <dbReference type="NCBI Taxonomy" id="282301"/>
    <lineage>
        <taxon>Eukaryota</taxon>
        <taxon>Metazoa</taxon>
        <taxon>Spiralia</taxon>
        <taxon>Lophotrochozoa</taxon>
        <taxon>Platyhelminthes</taxon>
        <taxon>Rhabditophora</taxon>
        <taxon>Macrostomorpha</taxon>
        <taxon>Macrostomida</taxon>
        <taxon>Macrostomidae</taxon>
        <taxon>Macrostomum</taxon>
    </lineage>
</organism>
<feature type="region of interest" description="Disordered" evidence="2">
    <location>
        <begin position="105"/>
        <end position="143"/>
    </location>
</feature>
<feature type="coiled-coil region" evidence="1">
    <location>
        <begin position="51"/>
        <end position="99"/>
    </location>
</feature>
<reference evidence="3 5" key="1">
    <citation type="submission" date="2017-06" db="EMBL/GenBank/DDBJ databases">
        <title>A platform for efficient transgenesis in Macrostomum lignano, a flatworm model organism for stem cell research.</title>
        <authorList>
            <person name="Berezikov E."/>
        </authorList>
    </citation>
    <scope>NUCLEOTIDE SEQUENCE [LARGE SCALE GENOMIC DNA]</scope>
    <source>
        <strain evidence="3">DV1</strain>
        <tissue evidence="3">Whole organism</tissue>
    </source>
</reference>
<evidence type="ECO:0000256" key="2">
    <source>
        <dbReference type="SAM" id="MobiDB-lite"/>
    </source>
</evidence>
<dbReference type="EMBL" id="NIVC01004120">
    <property type="protein sequence ID" value="PAA48539.1"/>
    <property type="molecule type" value="Genomic_DNA"/>
</dbReference>
<accession>A0A267DJ27</accession>
<protein>
    <submittedName>
        <fullName evidence="3">Uncharacterized protein</fullName>
    </submittedName>
</protein>
<keyword evidence="1" id="KW-0175">Coiled coil</keyword>
<dbReference type="EMBL" id="NIVC01002034">
    <property type="protein sequence ID" value="PAA61409.1"/>
    <property type="molecule type" value="Genomic_DNA"/>
</dbReference>
<evidence type="ECO:0000256" key="1">
    <source>
        <dbReference type="SAM" id="Coils"/>
    </source>
</evidence>
<gene>
    <name evidence="4" type="ORF">BOX15_Mlig001947g2</name>
    <name evidence="3" type="ORF">BOX15_Mlig001947g3</name>
</gene>
<evidence type="ECO:0000313" key="5">
    <source>
        <dbReference type="Proteomes" id="UP000215902"/>
    </source>
</evidence>
<sequence>MAHHTTQSGSNLEKFDKQKKAMEQHFNTFLRLTSEIIQEDHETLQHESKSKASLAEVVAEQRQQLDDYKKRLTDTEAELERKKRECERLEALVQEQEQVLFATVELNLEPPAKRPHSQDEPDKSDTLAEESAAAPKEDPAAAN</sequence>
<comment type="caution">
    <text evidence="3">The sequence shown here is derived from an EMBL/GenBank/DDBJ whole genome shotgun (WGS) entry which is preliminary data.</text>
</comment>
<feature type="compositionally biased region" description="Basic and acidic residues" evidence="2">
    <location>
        <begin position="116"/>
        <end position="126"/>
    </location>
</feature>
<evidence type="ECO:0000313" key="4">
    <source>
        <dbReference type="EMBL" id="PAA61409.1"/>
    </source>
</evidence>
<name>A0A267DJ27_9PLAT</name>
<dbReference type="Proteomes" id="UP000215902">
    <property type="component" value="Unassembled WGS sequence"/>
</dbReference>
<keyword evidence="5" id="KW-1185">Reference proteome</keyword>
<proteinExistence type="predicted"/>
<dbReference type="AlphaFoldDB" id="A0A267DJ27"/>